<accession>W1PUU7</accession>
<dbReference type="Proteomes" id="UP000017836">
    <property type="component" value="Unassembled WGS sequence"/>
</dbReference>
<feature type="region of interest" description="Disordered" evidence="1">
    <location>
        <begin position="50"/>
        <end position="73"/>
    </location>
</feature>
<proteinExistence type="predicted"/>
<dbReference type="Gramene" id="ERN11075">
    <property type="protein sequence ID" value="ERN11075"/>
    <property type="gene ID" value="AMTR_s00024p00127170"/>
</dbReference>
<dbReference type="EMBL" id="KI392710">
    <property type="protein sequence ID" value="ERN11075.1"/>
    <property type="molecule type" value="Genomic_DNA"/>
</dbReference>
<reference evidence="3" key="1">
    <citation type="journal article" date="2013" name="Science">
        <title>The Amborella genome and the evolution of flowering plants.</title>
        <authorList>
            <consortium name="Amborella Genome Project"/>
        </authorList>
    </citation>
    <scope>NUCLEOTIDE SEQUENCE [LARGE SCALE GENOMIC DNA]</scope>
</reference>
<evidence type="ECO:0000256" key="1">
    <source>
        <dbReference type="SAM" id="MobiDB-lite"/>
    </source>
</evidence>
<keyword evidence="3" id="KW-1185">Reference proteome</keyword>
<name>W1PUU7_AMBTC</name>
<protein>
    <submittedName>
        <fullName evidence="2">Uncharacterized protein</fullName>
    </submittedName>
</protein>
<gene>
    <name evidence="2" type="ORF">AMTR_s00024p00127170</name>
</gene>
<sequence length="81" mass="9335">MARSEDMVNEMVDSDFTVPEKLKFNMTKTDDDERENGVVNYGRNGEILKWTSPKRKKSSHGPLNGYGRGGSWDPEFLLLRR</sequence>
<organism evidence="2 3">
    <name type="scientific">Amborella trichopoda</name>
    <dbReference type="NCBI Taxonomy" id="13333"/>
    <lineage>
        <taxon>Eukaryota</taxon>
        <taxon>Viridiplantae</taxon>
        <taxon>Streptophyta</taxon>
        <taxon>Embryophyta</taxon>
        <taxon>Tracheophyta</taxon>
        <taxon>Spermatophyta</taxon>
        <taxon>Magnoliopsida</taxon>
        <taxon>Amborellales</taxon>
        <taxon>Amborellaceae</taxon>
        <taxon>Amborella</taxon>
    </lineage>
</organism>
<evidence type="ECO:0000313" key="2">
    <source>
        <dbReference type="EMBL" id="ERN11075.1"/>
    </source>
</evidence>
<dbReference type="AlphaFoldDB" id="W1PUU7"/>
<evidence type="ECO:0000313" key="3">
    <source>
        <dbReference type="Proteomes" id="UP000017836"/>
    </source>
</evidence>
<dbReference type="HOGENOM" id="CLU_2577039_0_0_1"/>